<dbReference type="EMBL" id="QYTU02000006">
    <property type="protein sequence ID" value="RWR13533.1"/>
    <property type="molecule type" value="Genomic_DNA"/>
</dbReference>
<dbReference type="InterPro" id="IPR007497">
    <property type="entry name" value="SIMPL/DUF541"/>
</dbReference>
<dbReference type="PANTHER" id="PTHR34387">
    <property type="entry name" value="SLR1258 PROTEIN"/>
    <property type="match status" value="1"/>
</dbReference>
<dbReference type="OrthoDB" id="9785192at2"/>
<dbReference type="PANTHER" id="PTHR34387:SF1">
    <property type="entry name" value="PERIPLASMIC IMMUNOGENIC PROTEIN"/>
    <property type="match status" value="1"/>
</dbReference>
<dbReference type="InterPro" id="IPR052022">
    <property type="entry name" value="26kDa_periplasmic_antigen"/>
</dbReference>
<accession>A0A443IZG6</accession>
<dbReference type="Proteomes" id="UP000273811">
    <property type="component" value="Unassembled WGS sequence"/>
</dbReference>
<dbReference type="GO" id="GO:0006974">
    <property type="term" value="P:DNA damage response"/>
    <property type="evidence" value="ECO:0007669"/>
    <property type="project" value="TreeGrafter"/>
</dbReference>
<evidence type="ECO:0000313" key="1">
    <source>
        <dbReference type="EMBL" id="RWR13533.1"/>
    </source>
</evidence>
<dbReference type="AlphaFoldDB" id="A0A443IZG6"/>
<keyword evidence="2" id="KW-1185">Reference proteome</keyword>
<name>A0A443IZG6_9BACI</name>
<dbReference type="Gene3D" id="3.30.110.170">
    <property type="entry name" value="Protein of unknown function (DUF541), domain 1"/>
    <property type="match status" value="1"/>
</dbReference>
<organism evidence="1 2">
    <name type="scientific">Siminovitchia fortis</name>
    <dbReference type="NCBI Taxonomy" id="254758"/>
    <lineage>
        <taxon>Bacteria</taxon>
        <taxon>Bacillati</taxon>
        <taxon>Bacillota</taxon>
        <taxon>Bacilli</taxon>
        <taxon>Bacillales</taxon>
        <taxon>Bacillaceae</taxon>
        <taxon>Siminovitchia</taxon>
    </lineage>
</organism>
<sequence length="219" mass="24220">MYYQSPYRTAKSKPKIIKVAGEGKISIEPDIAEIRLGVSTENSALAKAQEENARAISDIKKALTTAGIPENEIKTADYSIHPQYDYVEGRQVFKNYRVEHMLLIKVAEINRAGAIVDTAVRNGANVVSGVTFETSRYEEFYRQALSLAVLDARRKAETIAETLNVLLSKVPLSIVEITDGKMIPYQTKTFAVSEASTSFHPGTLAIISRVHAEFTYASM</sequence>
<reference evidence="1" key="1">
    <citation type="submission" date="2018-12" db="EMBL/GenBank/DDBJ databases">
        <authorList>
            <person name="Sun L."/>
            <person name="Chen Z."/>
        </authorList>
    </citation>
    <scope>NUCLEOTIDE SEQUENCE [LARGE SCALE GENOMIC DNA]</scope>
    <source>
        <strain evidence="1">DSM 16012</strain>
    </source>
</reference>
<proteinExistence type="predicted"/>
<dbReference type="Pfam" id="PF04402">
    <property type="entry name" value="SIMPL"/>
    <property type="match status" value="1"/>
</dbReference>
<comment type="caution">
    <text evidence="1">The sequence shown here is derived from an EMBL/GenBank/DDBJ whole genome shotgun (WGS) entry which is preliminary data.</text>
</comment>
<evidence type="ECO:0000313" key="2">
    <source>
        <dbReference type="Proteomes" id="UP000273811"/>
    </source>
</evidence>
<dbReference type="RefSeq" id="WP_120070863.1">
    <property type="nucleotide sequence ID" value="NZ_CP126113.1"/>
</dbReference>
<protein>
    <submittedName>
        <fullName evidence="1">DUF541 domain-containing protein</fullName>
    </submittedName>
</protein>
<dbReference type="Gene3D" id="3.30.70.2970">
    <property type="entry name" value="Protein of unknown function (DUF541), domain 2"/>
    <property type="match status" value="1"/>
</dbReference>
<gene>
    <name evidence="1" type="ORF">D4N35_004890</name>
</gene>